<evidence type="ECO:0000313" key="6">
    <source>
        <dbReference type="EMBL" id="OGE18699.1"/>
    </source>
</evidence>
<dbReference type="Pfam" id="PF19045">
    <property type="entry name" value="Ligase_CoA_2"/>
    <property type="match status" value="1"/>
</dbReference>
<dbReference type="PROSITE" id="PS50975">
    <property type="entry name" value="ATP_GRASP"/>
    <property type="match status" value="1"/>
</dbReference>
<evidence type="ECO:0000256" key="3">
    <source>
        <dbReference type="ARBA" id="ARBA00022840"/>
    </source>
</evidence>
<dbReference type="InterPro" id="IPR013815">
    <property type="entry name" value="ATP_grasp_subdomain_1"/>
</dbReference>
<reference evidence="6 7" key="1">
    <citation type="journal article" date="2016" name="Nat. Commun.">
        <title>Thousands of microbial genomes shed light on interconnected biogeochemical processes in an aquifer system.</title>
        <authorList>
            <person name="Anantharaman K."/>
            <person name="Brown C.T."/>
            <person name="Hug L.A."/>
            <person name="Sharon I."/>
            <person name="Castelle C.J."/>
            <person name="Probst A.J."/>
            <person name="Thomas B.C."/>
            <person name="Singh A."/>
            <person name="Wilkins M.J."/>
            <person name="Karaoz U."/>
            <person name="Brodie E.L."/>
            <person name="Williams K.H."/>
            <person name="Hubbard S.S."/>
            <person name="Banfield J.F."/>
        </authorList>
    </citation>
    <scope>NUCLEOTIDE SEQUENCE [LARGE SCALE GENOMIC DNA]</scope>
</reference>
<dbReference type="SUPFAM" id="SSF52210">
    <property type="entry name" value="Succinyl-CoA synthetase domains"/>
    <property type="match status" value="2"/>
</dbReference>
<keyword evidence="1" id="KW-0436">Ligase</keyword>
<dbReference type="GO" id="GO:0043758">
    <property type="term" value="F:acetate-CoA ligase (ADP-forming) activity"/>
    <property type="evidence" value="ECO:0007669"/>
    <property type="project" value="InterPro"/>
</dbReference>
<dbReference type="InterPro" id="IPR036291">
    <property type="entry name" value="NAD(P)-bd_dom_sf"/>
</dbReference>
<evidence type="ECO:0000256" key="1">
    <source>
        <dbReference type="ARBA" id="ARBA00022598"/>
    </source>
</evidence>
<dbReference type="SMART" id="SM00881">
    <property type="entry name" value="CoA_binding"/>
    <property type="match status" value="1"/>
</dbReference>
<dbReference type="InterPro" id="IPR051538">
    <property type="entry name" value="Acyl-CoA_Synth/Transferase"/>
</dbReference>
<dbReference type="PANTHER" id="PTHR43334">
    <property type="entry name" value="ACETATE--COA LIGASE [ADP-FORMING]"/>
    <property type="match status" value="1"/>
</dbReference>
<dbReference type="Pfam" id="PF13607">
    <property type="entry name" value="Succ_CoA_lig"/>
    <property type="match status" value="1"/>
</dbReference>
<dbReference type="Gene3D" id="3.40.50.261">
    <property type="entry name" value="Succinyl-CoA synthetase domains"/>
    <property type="match status" value="2"/>
</dbReference>
<dbReference type="GO" id="GO:0046872">
    <property type="term" value="F:metal ion binding"/>
    <property type="evidence" value="ECO:0007669"/>
    <property type="project" value="InterPro"/>
</dbReference>
<dbReference type="EMBL" id="MFCR01000011">
    <property type="protein sequence ID" value="OGE18699.1"/>
    <property type="molecule type" value="Genomic_DNA"/>
</dbReference>
<evidence type="ECO:0000259" key="5">
    <source>
        <dbReference type="PROSITE" id="PS50975"/>
    </source>
</evidence>
<dbReference type="PANTHER" id="PTHR43334:SF1">
    <property type="entry name" value="3-HYDROXYPROPIONATE--COA LIGASE [ADP-FORMING]"/>
    <property type="match status" value="1"/>
</dbReference>
<dbReference type="AlphaFoldDB" id="A0A1F5IQS8"/>
<accession>A0A1F5IQS8</accession>
<dbReference type="Proteomes" id="UP000176336">
    <property type="component" value="Unassembled WGS sequence"/>
</dbReference>
<dbReference type="InterPro" id="IPR003781">
    <property type="entry name" value="CoA-bd"/>
</dbReference>
<proteinExistence type="predicted"/>
<keyword evidence="3 4" id="KW-0067">ATP-binding</keyword>
<dbReference type="SUPFAM" id="SSF51735">
    <property type="entry name" value="NAD(P)-binding Rossmann-fold domains"/>
    <property type="match status" value="1"/>
</dbReference>
<evidence type="ECO:0000256" key="4">
    <source>
        <dbReference type="PROSITE-ProRule" id="PRU00409"/>
    </source>
</evidence>
<dbReference type="SUPFAM" id="SSF56059">
    <property type="entry name" value="Glutathione synthetase ATP-binding domain-like"/>
    <property type="match status" value="1"/>
</dbReference>
<dbReference type="Gene3D" id="3.30.470.20">
    <property type="entry name" value="ATP-grasp fold, B domain"/>
    <property type="match status" value="1"/>
</dbReference>
<dbReference type="Pfam" id="PF13549">
    <property type="entry name" value="ATP-grasp_5"/>
    <property type="match status" value="1"/>
</dbReference>
<evidence type="ECO:0000313" key="7">
    <source>
        <dbReference type="Proteomes" id="UP000176336"/>
    </source>
</evidence>
<keyword evidence="2 4" id="KW-0547">Nucleotide-binding</keyword>
<feature type="domain" description="ATP-grasp" evidence="5">
    <location>
        <begin position="501"/>
        <end position="537"/>
    </location>
</feature>
<dbReference type="Gene3D" id="3.40.50.720">
    <property type="entry name" value="NAD(P)-binding Rossmann-like Domain"/>
    <property type="match status" value="1"/>
</dbReference>
<dbReference type="GO" id="GO:0005524">
    <property type="term" value="F:ATP binding"/>
    <property type="evidence" value="ECO:0007669"/>
    <property type="project" value="UniProtKB-UniRule"/>
</dbReference>
<dbReference type="InterPro" id="IPR032875">
    <property type="entry name" value="Succ_CoA_lig_flav_dom"/>
</dbReference>
<dbReference type="InterPro" id="IPR011761">
    <property type="entry name" value="ATP-grasp"/>
</dbReference>
<comment type="caution">
    <text evidence="6">The sequence shown here is derived from an EMBL/GenBank/DDBJ whole genome shotgun (WGS) entry which is preliminary data.</text>
</comment>
<dbReference type="Gene3D" id="3.30.1490.20">
    <property type="entry name" value="ATP-grasp fold, A domain"/>
    <property type="match status" value="1"/>
</dbReference>
<organism evidence="6 7">
    <name type="scientific">Candidatus Daviesbacteria bacterium RIFCSPHIGHO2_01_FULL_41_23</name>
    <dbReference type="NCBI Taxonomy" id="1797764"/>
    <lineage>
        <taxon>Bacteria</taxon>
        <taxon>Candidatus Daviesiibacteriota</taxon>
    </lineage>
</organism>
<dbReference type="InterPro" id="IPR043938">
    <property type="entry name" value="Ligase_CoA_dom"/>
</dbReference>
<name>A0A1F5IQS8_9BACT</name>
<sequence>MRDLTALFCPKSVAIVGASRTPEKVGAIVLKNIISSGFTGKIYPVNPNADQIGSLACFKDTAGLPEVPDLAVIAIPVPGALEALTQVGEKGIKNAVIFSAGFKEIGEEGKKLEDELISIAQKYNINVLGPNCLGFVNNLCPINVTFGEVAAQTGNLRFISQSGAIASSLFDWCKSNGLGFSEFVTLGNKAVINENDVLEYFQGNKTPVTGSLPNVQPIGLYLESISRGADFLKLTSEITKTDPIFILKPGKTKAAAKAMQSHTGAIAGEDVVLEAVLTQAGVIRCQTLEDFFDLSRSFAWEDSPVGPKVAIISNAGGPAVISADAVTTEGLTLTEFDAQTHEKLLEVLPRSAAILNPVDVLGDALAQRYLQAAEIILPNAQVNALIVILTPQIMTQISQTATILGVLSQKYRKPIFCSFIGGSLVAEGEQKLNEYKIPSFRFPERAIRAVAQMWKFKHHQEEQAENAPAQPVDFRVDLKHSLRSSDLKNVLQKSPDSIQINEFLQSAGFSTPPTNRVSSLEQAKSFAQQFGYPVVLKLSSPGLLHKKKIGGVITGIENDAQLENAGYKISQAAVRLQQGTGQAVAIQIQKEVGPGVEVIIGVKQDPTFGSVLLFGAGGSFAELIADRNLHLLPMNISQAKKLVEKSKIFVALSGSNGDPVYVLDKLYETIIRLGQLAVSCPEIKEIEINPAIVTLDNVWAVDGKVVLAK</sequence>
<protein>
    <recommendedName>
        <fullName evidence="5">ATP-grasp domain-containing protein</fullName>
    </recommendedName>
</protein>
<evidence type="ECO:0000256" key="2">
    <source>
        <dbReference type="ARBA" id="ARBA00022741"/>
    </source>
</evidence>
<dbReference type="InterPro" id="IPR016102">
    <property type="entry name" value="Succinyl-CoA_synth-like"/>
</dbReference>
<dbReference type="Pfam" id="PF13380">
    <property type="entry name" value="CoA_binding_2"/>
    <property type="match status" value="1"/>
</dbReference>
<gene>
    <name evidence="6" type="ORF">A2871_04380</name>
</gene>